<evidence type="ECO:0000313" key="4">
    <source>
        <dbReference type="Proteomes" id="UP000041254"/>
    </source>
</evidence>
<dbReference type="VEuPathDB" id="CryptoDB:Vbra_15529"/>
<evidence type="ECO:0000256" key="2">
    <source>
        <dbReference type="SAM" id="Phobius"/>
    </source>
</evidence>
<dbReference type="Proteomes" id="UP000041254">
    <property type="component" value="Unassembled WGS sequence"/>
</dbReference>
<feature type="region of interest" description="Disordered" evidence="1">
    <location>
        <begin position="324"/>
        <end position="351"/>
    </location>
</feature>
<evidence type="ECO:0000313" key="3">
    <source>
        <dbReference type="EMBL" id="CEM13698.1"/>
    </source>
</evidence>
<name>A0A0G4FIW2_VITBC</name>
<feature type="transmembrane region" description="Helical" evidence="2">
    <location>
        <begin position="354"/>
        <end position="375"/>
    </location>
</feature>
<keyword evidence="2" id="KW-1133">Transmembrane helix</keyword>
<dbReference type="EMBL" id="CDMY01000447">
    <property type="protein sequence ID" value="CEM13698.1"/>
    <property type="molecule type" value="Genomic_DNA"/>
</dbReference>
<keyword evidence="4" id="KW-1185">Reference proteome</keyword>
<dbReference type="PhylomeDB" id="A0A0G4FIW2"/>
<evidence type="ECO:0000256" key="1">
    <source>
        <dbReference type="SAM" id="MobiDB-lite"/>
    </source>
</evidence>
<organism evidence="3 4">
    <name type="scientific">Vitrella brassicaformis (strain CCMP3155)</name>
    <dbReference type="NCBI Taxonomy" id="1169540"/>
    <lineage>
        <taxon>Eukaryota</taxon>
        <taxon>Sar</taxon>
        <taxon>Alveolata</taxon>
        <taxon>Colpodellida</taxon>
        <taxon>Vitrellaceae</taxon>
        <taxon>Vitrella</taxon>
    </lineage>
</organism>
<keyword evidence="2" id="KW-0472">Membrane</keyword>
<sequence>MSTEGPEEVEVPRSNQRVTVAGAGAVTSGGDGPRGILSFNGSCLEVGLGGDLRLCRRRLFDRRGHVHSRSFTARRLEVYQLEVDVKEAVVTSAIDDLIQQKGLSGVIDYQPLRQSASPRRLSQLIRLQYFLETGGDWTGNVALIHLAKNHKQHKRIQQLPIQLDEGDVEQVGLRETFESRGQCLGQWSLIGRRCGLGCGPEGIHLSGLVASEDNSPASAGAQRIAALMAQPSRVWDSCCCDFTDWSGRAKRLVILCGDKAGDPFSADIEMCLHPGGRARIALHSTEEPRGDGVGVAGSPQTVALARTKMGSDAWLIRGVSEATSTGVSKGGVGANEGSSSHSRSPRQPRVKPHLQQTLVVVVMMMLLLVAIMALARRTIMDTSVR</sequence>
<protein>
    <submittedName>
        <fullName evidence="3">Uncharacterized protein</fullName>
    </submittedName>
</protein>
<proteinExistence type="predicted"/>
<gene>
    <name evidence="3" type="ORF">Vbra_15529</name>
</gene>
<accession>A0A0G4FIW2</accession>
<dbReference type="AlphaFoldDB" id="A0A0G4FIW2"/>
<dbReference type="InParanoid" id="A0A0G4FIW2"/>
<reference evidence="3 4" key="1">
    <citation type="submission" date="2014-11" db="EMBL/GenBank/DDBJ databases">
        <authorList>
            <person name="Zhu J."/>
            <person name="Qi W."/>
            <person name="Song R."/>
        </authorList>
    </citation>
    <scope>NUCLEOTIDE SEQUENCE [LARGE SCALE GENOMIC DNA]</scope>
</reference>
<keyword evidence="2" id="KW-0812">Transmembrane</keyword>